<keyword evidence="1" id="KW-0812">Transmembrane</keyword>
<keyword evidence="1" id="KW-0472">Membrane</keyword>
<reference evidence="2 3" key="1">
    <citation type="submission" date="2016-04" db="EMBL/GenBank/DDBJ databases">
        <authorList>
            <person name="Evans L.H."/>
            <person name="Alamgir A."/>
            <person name="Owens N."/>
            <person name="Weber N.D."/>
            <person name="Virtaneva K."/>
            <person name="Barbian K."/>
            <person name="Babar A."/>
            <person name="Rosenke K."/>
        </authorList>
    </citation>
    <scope>NUCLEOTIDE SEQUENCE [LARGE SCALE GENOMIC DNA]</scope>
    <source>
        <strain evidence="2 3">CCM 8644</strain>
    </source>
</reference>
<keyword evidence="3" id="KW-1185">Reference proteome</keyword>
<evidence type="ECO:0000313" key="2">
    <source>
        <dbReference type="EMBL" id="OAQ42116.1"/>
    </source>
</evidence>
<reference evidence="2 3" key="2">
    <citation type="submission" date="2016-06" db="EMBL/GenBank/DDBJ databases">
        <title>Pedobacter psychrophilus sp. nov., isolated from Antarctic fragmentary rock.</title>
        <authorList>
            <person name="Svec P."/>
        </authorList>
    </citation>
    <scope>NUCLEOTIDE SEQUENCE [LARGE SCALE GENOMIC DNA]</scope>
    <source>
        <strain evidence="2 3">CCM 8644</strain>
    </source>
</reference>
<keyword evidence="1" id="KW-1133">Transmembrane helix</keyword>
<comment type="caution">
    <text evidence="2">The sequence shown here is derived from an EMBL/GenBank/DDBJ whole genome shotgun (WGS) entry which is preliminary data.</text>
</comment>
<protein>
    <submittedName>
        <fullName evidence="2">Uncharacterized protein</fullName>
    </submittedName>
</protein>
<evidence type="ECO:0000256" key="1">
    <source>
        <dbReference type="SAM" id="Phobius"/>
    </source>
</evidence>
<feature type="transmembrane region" description="Helical" evidence="1">
    <location>
        <begin position="76"/>
        <end position="95"/>
    </location>
</feature>
<gene>
    <name evidence="2" type="ORF">A5893_03095</name>
</gene>
<accession>A0A179DM40</accession>
<sequence>MKKIRLLFNFYKGFFLAPLLISIASSALLFVWGMEAFTMIFWYKIATMLIIYSFINSYKRKELFYYQNLGIGKLKLWFFAYSLDFFFFVILISQSQKFSFFSFLLKYRM</sequence>
<evidence type="ECO:0000313" key="3">
    <source>
        <dbReference type="Proteomes" id="UP000078459"/>
    </source>
</evidence>
<name>A0A179DM40_9SPHI</name>
<dbReference type="STRING" id="1826909.A5893_03095"/>
<dbReference type="EMBL" id="LWHJ01000011">
    <property type="protein sequence ID" value="OAQ42116.1"/>
    <property type="molecule type" value="Genomic_DNA"/>
</dbReference>
<proteinExistence type="predicted"/>
<dbReference type="Proteomes" id="UP000078459">
    <property type="component" value="Unassembled WGS sequence"/>
</dbReference>
<dbReference type="AlphaFoldDB" id="A0A179DM40"/>
<feature type="transmembrane region" description="Helical" evidence="1">
    <location>
        <begin position="36"/>
        <end position="55"/>
    </location>
</feature>
<organism evidence="2 3">
    <name type="scientific">Pedobacter psychrophilus</name>
    <dbReference type="NCBI Taxonomy" id="1826909"/>
    <lineage>
        <taxon>Bacteria</taxon>
        <taxon>Pseudomonadati</taxon>
        <taxon>Bacteroidota</taxon>
        <taxon>Sphingobacteriia</taxon>
        <taxon>Sphingobacteriales</taxon>
        <taxon>Sphingobacteriaceae</taxon>
        <taxon>Pedobacter</taxon>
    </lineage>
</organism>